<dbReference type="AlphaFoldDB" id="A0A975PBT2"/>
<keyword evidence="4 5" id="KW-0732">Signal</keyword>
<dbReference type="Pfam" id="PF01547">
    <property type="entry name" value="SBP_bac_1"/>
    <property type="match status" value="1"/>
</dbReference>
<gene>
    <name evidence="6" type="ORF">KM031_19045</name>
</gene>
<evidence type="ECO:0000256" key="1">
    <source>
        <dbReference type="ARBA" id="ARBA00004418"/>
    </source>
</evidence>
<keyword evidence="6" id="KW-0614">Plasmid</keyword>
<protein>
    <submittedName>
        <fullName evidence="6">ABC transporter substrate-binding protein</fullName>
    </submittedName>
</protein>
<evidence type="ECO:0000256" key="5">
    <source>
        <dbReference type="SAM" id="SignalP"/>
    </source>
</evidence>
<sequence>MKKIFKVAALRSTVAAGVLMTAGVSVAPADELFYVSGAIGNAIANFKTLVQPWEQATGHTVTIVPMPASTSDQFAQYRLWLAAGTADIDLYQTDVIWAPQLADHFVDMAEPAKDLVPQHFPSIIESQTVGGKLVALPIFTDAPALYYRKDLLEKHGKPVPTTWEDLTETARAIQDAERAAGKADFWGFVWQGNAYEGLTCNALEWVKSFGGGQIVEPDGSISINNAQAAAALDLVKGWVGSISPAGVLAYQEEEARGVWQTGNAVFMRNWPYAYGLGNGTDSAVQGLFDVAPLPSGGGHEGSAATLGGWNIAVSKYSTKQDAAISLALYLAGPEAQKQRAISESNLPTIVALYDDAEIAAAQPIIPLWKDVFTQAVPRPSAPTKGKYNEVSARFWSAVHNTLSGNGTAAENLELLELELSDIKGSSW</sequence>
<dbReference type="Gene3D" id="3.40.190.10">
    <property type="entry name" value="Periplasmic binding protein-like II"/>
    <property type="match status" value="2"/>
</dbReference>
<organism evidence="6 7">
    <name type="scientific">Gemmobacter fulvus</name>
    <dbReference type="NCBI Taxonomy" id="2840474"/>
    <lineage>
        <taxon>Bacteria</taxon>
        <taxon>Pseudomonadati</taxon>
        <taxon>Pseudomonadota</taxon>
        <taxon>Alphaproteobacteria</taxon>
        <taxon>Rhodobacterales</taxon>
        <taxon>Paracoccaceae</taxon>
        <taxon>Gemmobacter</taxon>
    </lineage>
</organism>
<dbReference type="CDD" id="cd14750">
    <property type="entry name" value="PBP2_TMBP"/>
    <property type="match status" value="1"/>
</dbReference>
<keyword evidence="3" id="KW-0813">Transport</keyword>
<evidence type="ECO:0000256" key="2">
    <source>
        <dbReference type="ARBA" id="ARBA00008520"/>
    </source>
</evidence>
<name>A0A975PBT2_9RHOB</name>
<evidence type="ECO:0000256" key="3">
    <source>
        <dbReference type="ARBA" id="ARBA00022448"/>
    </source>
</evidence>
<comment type="similarity">
    <text evidence="2">Belongs to the bacterial solute-binding protein 1 family.</text>
</comment>
<evidence type="ECO:0000313" key="6">
    <source>
        <dbReference type="EMBL" id="QWK92743.1"/>
    </source>
</evidence>
<dbReference type="KEGG" id="gfu:KM031_19045"/>
<comment type="subcellular location">
    <subcellularLocation>
        <location evidence="1">Periplasm</location>
    </subcellularLocation>
</comment>
<keyword evidence="7" id="KW-1185">Reference proteome</keyword>
<dbReference type="GO" id="GO:0042597">
    <property type="term" value="C:periplasmic space"/>
    <property type="evidence" value="ECO:0007669"/>
    <property type="project" value="UniProtKB-SubCell"/>
</dbReference>
<evidence type="ECO:0000313" key="7">
    <source>
        <dbReference type="Proteomes" id="UP000679352"/>
    </source>
</evidence>
<feature type="chain" id="PRO_5038145288" evidence="5">
    <location>
        <begin position="28"/>
        <end position="427"/>
    </location>
</feature>
<reference evidence="6" key="1">
    <citation type="submission" date="2021-06" db="EMBL/GenBank/DDBJ databases">
        <authorList>
            <person name="Lee C.-S."/>
            <person name="Jin L."/>
        </authorList>
    </citation>
    <scope>NUCLEOTIDE SEQUENCE</scope>
    <source>
        <strain evidence="6">Con5</strain>
        <plasmid evidence="6">p2</plasmid>
    </source>
</reference>
<dbReference type="PANTHER" id="PTHR43649">
    <property type="entry name" value="ARABINOSE-BINDING PROTEIN-RELATED"/>
    <property type="match status" value="1"/>
</dbReference>
<dbReference type="InterPro" id="IPR006059">
    <property type="entry name" value="SBP"/>
</dbReference>
<dbReference type="SUPFAM" id="SSF53850">
    <property type="entry name" value="Periplasmic binding protein-like II"/>
    <property type="match status" value="1"/>
</dbReference>
<dbReference type="InterPro" id="IPR050490">
    <property type="entry name" value="Bact_solute-bd_prot1"/>
</dbReference>
<dbReference type="EMBL" id="CP076363">
    <property type="protein sequence ID" value="QWK92743.1"/>
    <property type="molecule type" value="Genomic_DNA"/>
</dbReference>
<feature type="signal peptide" evidence="5">
    <location>
        <begin position="1"/>
        <end position="27"/>
    </location>
</feature>
<evidence type="ECO:0000256" key="4">
    <source>
        <dbReference type="ARBA" id="ARBA00022729"/>
    </source>
</evidence>
<dbReference type="PANTHER" id="PTHR43649:SF34">
    <property type="entry name" value="ABC TRANSPORTER PERIPLASMIC-BINDING PROTEIN YCJN-RELATED"/>
    <property type="match status" value="1"/>
</dbReference>
<dbReference type="Proteomes" id="UP000679352">
    <property type="component" value="Plasmid p2"/>
</dbReference>
<geneLocation type="plasmid" evidence="6 7">
    <name>p2</name>
</geneLocation>
<accession>A0A975PBT2</accession>
<proteinExistence type="inferred from homology"/>
<dbReference type="RefSeq" id="WP_246567093.1">
    <property type="nucleotide sequence ID" value="NZ_CP076363.1"/>
</dbReference>